<feature type="binding site" evidence="7">
    <location>
        <position position="7"/>
    </location>
    <ligand>
        <name>substrate</name>
    </ligand>
</feature>
<dbReference type="InterPro" id="IPR000895">
    <property type="entry name" value="Transthyretin/HIU_hydrolase"/>
</dbReference>
<sequence>MTTCSTHVLDAARGVPAAGLEVTLATPAGTTLATATTDADGRIRWDGPLAAAGGTAQLDPATYVVSFATGDWYAAAGRDTFFPHVDLTVALSGAHVHVALLLSPYAYTTYQGS</sequence>
<dbReference type="AlphaFoldDB" id="A0A6P0HPN6"/>
<dbReference type="PRINTS" id="PR00189">
    <property type="entry name" value="TRNSTHYRETIN"/>
</dbReference>
<accession>A0A6P0HPN6</accession>
<evidence type="ECO:0000256" key="7">
    <source>
        <dbReference type="PIRSR" id="PIRSR600895-51"/>
    </source>
</evidence>
<evidence type="ECO:0000256" key="5">
    <source>
        <dbReference type="ARBA" id="ARBA00022631"/>
    </source>
</evidence>
<comment type="subunit">
    <text evidence="4 8">Homotetramer.</text>
</comment>
<dbReference type="PANTHER" id="PTHR10395">
    <property type="entry name" value="URICASE AND TRANSTHYRETIN-RELATED"/>
    <property type="match status" value="1"/>
</dbReference>
<dbReference type="RefSeq" id="WP_163774551.1">
    <property type="nucleotide sequence ID" value="NZ_JAAGXA010000023.1"/>
</dbReference>
<comment type="catalytic activity">
    <reaction evidence="1 8">
        <text>5-hydroxyisourate + H2O = 5-hydroxy-2-oxo-4-ureido-2,5-dihydro-1H-imidazole-5-carboxylate + H(+)</text>
        <dbReference type="Rhea" id="RHEA:23736"/>
        <dbReference type="ChEBI" id="CHEBI:15377"/>
        <dbReference type="ChEBI" id="CHEBI:15378"/>
        <dbReference type="ChEBI" id="CHEBI:18072"/>
        <dbReference type="ChEBI" id="CHEBI:58639"/>
        <dbReference type="EC" id="3.5.2.17"/>
    </reaction>
</comment>
<proteinExistence type="inferred from homology"/>
<dbReference type="PROSITE" id="PS00768">
    <property type="entry name" value="TRANSTHYRETIN_1"/>
    <property type="match status" value="1"/>
</dbReference>
<protein>
    <recommendedName>
        <fullName evidence="8">5-hydroxyisourate hydrolase</fullName>
        <shortName evidence="8">HIU hydrolase</shortName>
        <shortName evidence="8">HIUHase</shortName>
        <ecNumber evidence="8">3.5.2.17</ecNumber>
    </recommendedName>
</protein>
<evidence type="ECO:0000256" key="2">
    <source>
        <dbReference type="ARBA" id="ARBA00002704"/>
    </source>
</evidence>
<evidence type="ECO:0000256" key="1">
    <source>
        <dbReference type="ARBA" id="ARBA00001043"/>
    </source>
</evidence>
<evidence type="ECO:0000259" key="9">
    <source>
        <dbReference type="Pfam" id="PF00576"/>
    </source>
</evidence>
<comment type="caution">
    <text evidence="10">The sequence shown here is derived from an EMBL/GenBank/DDBJ whole genome shotgun (WGS) entry which is preliminary data.</text>
</comment>
<keyword evidence="11" id="KW-1185">Reference proteome</keyword>
<comment type="function">
    <text evidence="2">Catalyzes the hydrolysis of 5-hydroxyisourate (HIU) to 2-oxo-4-hydroxy-4-carboxy-5-ureidoimidazoline (OHCU).</text>
</comment>
<comment type="similarity">
    <text evidence="3 8">Belongs to the transthyretin family. 5-hydroxyisourate hydrolase subfamily.</text>
</comment>
<dbReference type="InterPro" id="IPR023418">
    <property type="entry name" value="Thyroxine_BS"/>
</dbReference>
<dbReference type="InterPro" id="IPR023416">
    <property type="entry name" value="Transthyretin/HIU_hydrolase_d"/>
</dbReference>
<reference evidence="10 11" key="1">
    <citation type="journal article" date="2014" name="Int. J. Syst. Evol. Microbiol.">
        <title>Nocardioides zeae sp. nov., isolated from the stem of Zea mays.</title>
        <authorList>
            <person name="Glaeser S.P."/>
            <person name="McInroy J.A."/>
            <person name="Busse H.J."/>
            <person name="Kampfer P."/>
        </authorList>
    </citation>
    <scope>NUCLEOTIDE SEQUENCE [LARGE SCALE GENOMIC DNA]</scope>
    <source>
        <strain evidence="10 11">JCM 30728</strain>
    </source>
</reference>
<dbReference type="Gene3D" id="2.60.40.180">
    <property type="entry name" value="Transthyretin/hydroxyisourate hydrolase domain"/>
    <property type="match status" value="1"/>
</dbReference>
<evidence type="ECO:0000313" key="11">
    <source>
        <dbReference type="Proteomes" id="UP000468687"/>
    </source>
</evidence>
<dbReference type="GO" id="GO:0006144">
    <property type="term" value="P:purine nucleobase metabolic process"/>
    <property type="evidence" value="ECO:0007669"/>
    <property type="project" value="UniProtKB-KW"/>
</dbReference>
<feature type="domain" description="Transthyretin/hydroxyisourate hydrolase" evidence="9">
    <location>
        <begin position="5"/>
        <end position="112"/>
    </location>
</feature>
<dbReference type="SUPFAM" id="SSF49472">
    <property type="entry name" value="Transthyretin (synonym: prealbumin)"/>
    <property type="match status" value="1"/>
</dbReference>
<dbReference type="Proteomes" id="UP000468687">
    <property type="component" value="Unassembled WGS sequence"/>
</dbReference>
<evidence type="ECO:0000256" key="4">
    <source>
        <dbReference type="ARBA" id="ARBA00011881"/>
    </source>
</evidence>
<organism evidence="10 11">
    <name type="scientific">Nocardioides zeae</name>
    <dbReference type="NCBI Taxonomy" id="1457234"/>
    <lineage>
        <taxon>Bacteria</taxon>
        <taxon>Bacillati</taxon>
        <taxon>Actinomycetota</taxon>
        <taxon>Actinomycetes</taxon>
        <taxon>Propionibacteriales</taxon>
        <taxon>Nocardioidaceae</taxon>
        <taxon>Nocardioides</taxon>
    </lineage>
</organism>
<dbReference type="EC" id="3.5.2.17" evidence="8"/>
<name>A0A6P0HPN6_9ACTN</name>
<gene>
    <name evidence="10" type="primary">uraH</name>
    <name evidence="10" type="ORF">G3T38_20090</name>
</gene>
<dbReference type="NCBIfam" id="TIGR02962">
    <property type="entry name" value="hdxy_isourate"/>
    <property type="match status" value="1"/>
</dbReference>
<keyword evidence="5 8" id="KW-0659">Purine metabolism</keyword>
<dbReference type="GO" id="GO:0033971">
    <property type="term" value="F:hydroxyisourate hydrolase activity"/>
    <property type="evidence" value="ECO:0007669"/>
    <property type="project" value="UniProtKB-EC"/>
</dbReference>
<evidence type="ECO:0000256" key="6">
    <source>
        <dbReference type="ARBA" id="ARBA00022801"/>
    </source>
</evidence>
<feature type="binding site" evidence="7">
    <location>
        <position position="42"/>
    </location>
    <ligand>
        <name>substrate</name>
    </ligand>
</feature>
<evidence type="ECO:0000256" key="3">
    <source>
        <dbReference type="ARBA" id="ARBA00009850"/>
    </source>
</evidence>
<dbReference type="EMBL" id="JAAGXA010000023">
    <property type="protein sequence ID" value="NEN80556.1"/>
    <property type="molecule type" value="Genomic_DNA"/>
</dbReference>
<dbReference type="Pfam" id="PF00576">
    <property type="entry name" value="Transthyretin"/>
    <property type="match status" value="1"/>
</dbReference>
<dbReference type="InterPro" id="IPR036817">
    <property type="entry name" value="Transthyretin/HIU_hydrolase_sf"/>
</dbReference>
<dbReference type="PANTHER" id="PTHR10395:SF7">
    <property type="entry name" value="5-HYDROXYISOURATE HYDROLASE"/>
    <property type="match status" value="1"/>
</dbReference>
<feature type="binding site" evidence="7">
    <location>
        <position position="110"/>
    </location>
    <ligand>
        <name>substrate</name>
    </ligand>
</feature>
<evidence type="ECO:0000256" key="8">
    <source>
        <dbReference type="RuleBase" id="RU361270"/>
    </source>
</evidence>
<keyword evidence="6 8" id="KW-0378">Hydrolase</keyword>
<dbReference type="InterPro" id="IPR014306">
    <property type="entry name" value="Hydroxyisourate_hydrolase"/>
</dbReference>
<evidence type="ECO:0000313" key="10">
    <source>
        <dbReference type="EMBL" id="NEN80556.1"/>
    </source>
</evidence>